<dbReference type="RefSeq" id="XP_016611205.1">
    <property type="nucleotide sequence ID" value="XM_016750518.1"/>
</dbReference>
<dbReference type="PANTHER" id="PTHR33768:SF3">
    <property type="entry name" value="MIP11318P"/>
    <property type="match status" value="1"/>
</dbReference>
<dbReference type="InterPro" id="IPR038792">
    <property type="entry name" value="CFAP97D1/2"/>
</dbReference>
<dbReference type="OrthoDB" id="2163395at2759"/>
<dbReference type="InParanoid" id="A0A0L0HP36"/>
<feature type="compositionally biased region" description="Polar residues" evidence="2">
    <location>
        <begin position="81"/>
        <end position="92"/>
    </location>
</feature>
<feature type="region of interest" description="Disordered" evidence="2">
    <location>
        <begin position="425"/>
        <end position="474"/>
    </location>
</feature>
<evidence type="ECO:0000313" key="3">
    <source>
        <dbReference type="EMBL" id="KND03166.1"/>
    </source>
</evidence>
<name>A0A0L0HP36_SPIPD</name>
<gene>
    <name evidence="3" type="ORF">SPPG_02227</name>
</gene>
<feature type="region of interest" description="Disordered" evidence="2">
    <location>
        <begin position="354"/>
        <end position="410"/>
    </location>
</feature>
<organism evidence="3 4">
    <name type="scientific">Spizellomyces punctatus (strain DAOM BR117)</name>
    <dbReference type="NCBI Taxonomy" id="645134"/>
    <lineage>
        <taxon>Eukaryota</taxon>
        <taxon>Fungi</taxon>
        <taxon>Fungi incertae sedis</taxon>
        <taxon>Chytridiomycota</taxon>
        <taxon>Chytridiomycota incertae sedis</taxon>
        <taxon>Chytridiomycetes</taxon>
        <taxon>Spizellomycetales</taxon>
        <taxon>Spizellomycetaceae</taxon>
        <taxon>Spizellomyces</taxon>
    </lineage>
</organism>
<dbReference type="PANTHER" id="PTHR33768">
    <property type="entry name" value="MIP11318P"/>
    <property type="match status" value="1"/>
</dbReference>
<feature type="compositionally biased region" description="Basic and acidic residues" evidence="2">
    <location>
        <begin position="61"/>
        <end position="71"/>
    </location>
</feature>
<keyword evidence="4" id="KW-1185">Reference proteome</keyword>
<proteinExistence type="inferred from homology"/>
<protein>
    <submittedName>
        <fullName evidence="3">Uncharacterized protein</fullName>
    </submittedName>
</protein>
<dbReference type="STRING" id="645134.A0A0L0HP36"/>
<feature type="compositionally biased region" description="Low complexity" evidence="2">
    <location>
        <begin position="372"/>
        <end position="383"/>
    </location>
</feature>
<dbReference type="Pfam" id="PF13879">
    <property type="entry name" value="Hmw_CFAP97"/>
    <property type="match status" value="1"/>
</dbReference>
<evidence type="ECO:0000313" key="4">
    <source>
        <dbReference type="Proteomes" id="UP000053201"/>
    </source>
</evidence>
<dbReference type="InterPro" id="IPR029488">
    <property type="entry name" value="Hmw/CFAP97"/>
</dbReference>
<dbReference type="GeneID" id="27685827"/>
<evidence type="ECO:0000256" key="2">
    <source>
        <dbReference type="SAM" id="MobiDB-lite"/>
    </source>
</evidence>
<dbReference type="Proteomes" id="UP000053201">
    <property type="component" value="Unassembled WGS sequence"/>
</dbReference>
<feature type="region of interest" description="Disordered" evidence="2">
    <location>
        <begin position="24"/>
        <end position="145"/>
    </location>
</feature>
<reference evidence="3 4" key="1">
    <citation type="submission" date="2009-08" db="EMBL/GenBank/DDBJ databases">
        <title>The Genome Sequence of Spizellomyces punctatus strain DAOM BR117.</title>
        <authorList>
            <consortium name="The Broad Institute Genome Sequencing Platform"/>
            <person name="Russ C."/>
            <person name="Cuomo C."/>
            <person name="Shea T."/>
            <person name="Young S.K."/>
            <person name="Zeng Q."/>
            <person name="Koehrsen M."/>
            <person name="Haas B."/>
            <person name="Borodovsky M."/>
            <person name="Guigo R."/>
            <person name="Alvarado L."/>
            <person name="Berlin A."/>
            <person name="Bochicchio J."/>
            <person name="Borenstein D."/>
            <person name="Chapman S."/>
            <person name="Chen Z."/>
            <person name="Engels R."/>
            <person name="Freedman E."/>
            <person name="Gellesch M."/>
            <person name="Goldberg J."/>
            <person name="Griggs A."/>
            <person name="Gujja S."/>
            <person name="Heiman D."/>
            <person name="Hepburn T."/>
            <person name="Howarth C."/>
            <person name="Jen D."/>
            <person name="Larson L."/>
            <person name="Lewis B."/>
            <person name="Mehta T."/>
            <person name="Park D."/>
            <person name="Pearson M."/>
            <person name="Roberts A."/>
            <person name="Saif S."/>
            <person name="Shenoy N."/>
            <person name="Sisk P."/>
            <person name="Stolte C."/>
            <person name="Sykes S."/>
            <person name="Thomson T."/>
            <person name="Walk T."/>
            <person name="White J."/>
            <person name="Yandava C."/>
            <person name="Burger G."/>
            <person name="Gray M.W."/>
            <person name="Holland P.W.H."/>
            <person name="King N."/>
            <person name="Lang F.B.F."/>
            <person name="Roger A.J."/>
            <person name="Ruiz-Trillo I."/>
            <person name="Lander E."/>
            <person name="Nusbaum C."/>
        </authorList>
    </citation>
    <scope>NUCLEOTIDE SEQUENCE [LARGE SCALE GENOMIC DNA]</scope>
    <source>
        <strain evidence="3 4">DAOM BR117</strain>
    </source>
</reference>
<comment type="similarity">
    <text evidence="1">Belongs to the CFAP97 family.</text>
</comment>
<accession>A0A0L0HP36</accession>
<dbReference type="EMBL" id="KQ257452">
    <property type="protein sequence ID" value="KND03166.1"/>
    <property type="molecule type" value="Genomic_DNA"/>
</dbReference>
<sequence>METEVVAQAIVEAPVLHADFGRQSPMVIGDDGEQQVATDNVPASGGEVNITSHSMAPEAPVVKKGESKEESDPQGQGGDETVQTKLDASNNRGPEGNFKTQRRTPKAKNSKLKPAVGLKSESHSKTISPSKAADGPSNTEEDANMDKTIGHYEAELRSLEEKEANEAKRTKAKHSDTFAYRHFHMVHPTCNKLLGRRWDMAKRKIHLQRLAKAKSSIDTSPPKEYPHLQHKLKKLQMQEERRAQIEHDNKILVDKMSSIMKLEKKVFGQHPSPLRFAHSLNANRRQREVKKVNQDNMAILERLEGRESFYKHEDQVKSRHQTIGYLCNIAAYPDRFIRLEEQYDRCAKDSVTERHEAPVATERIQQLEKDWTSGPSPTSGRSSVNNHHVRFRKGPEGAGKHHRKKRAQTPKIGIAAVDAKLLGKEAQFGGPPPLPGIPVASSSEVPMRESSALAPLDVGEKATNLEDSVALSVE</sequence>
<dbReference type="VEuPathDB" id="FungiDB:SPPG_02227"/>
<feature type="compositionally biased region" description="Basic residues" evidence="2">
    <location>
        <begin position="100"/>
        <end position="111"/>
    </location>
</feature>
<evidence type="ECO:0000256" key="1">
    <source>
        <dbReference type="ARBA" id="ARBA00008315"/>
    </source>
</evidence>
<dbReference type="AlphaFoldDB" id="A0A0L0HP36"/>
<dbReference type="eggNOG" id="ENOG502RZE9">
    <property type="taxonomic scope" value="Eukaryota"/>
</dbReference>